<comment type="caution">
    <text evidence="1">The sequence shown here is derived from an EMBL/GenBank/DDBJ whole genome shotgun (WGS) entry which is preliminary data.</text>
</comment>
<accession>X1S143</accession>
<feature type="non-terminal residue" evidence="1">
    <location>
        <position position="96"/>
    </location>
</feature>
<proteinExistence type="predicted"/>
<reference evidence="1" key="1">
    <citation type="journal article" date="2014" name="Front. Microbiol.">
        <title>High frequency of phylogenetically diverse reductive dehalogenase-homologous genes in deep subseafloor sedimentary metagenomes.</title>
        <authorList>
            <person name="Kawai M."/>
            <person name="Futagami T."/>
            <person name="Toyoda A."/>
            <person name="Takaki Y."/>
            <person name="Nishi S."/>
            <person name="Hori S."/>
            <person name="Arai W."/>
            <person name="Tsubouchi T."/>
            <person name="Morono Y."/>
            <person name="Uchiyama I."/>
            <person name="Ito T."/>
            <person name="Fujiyama A."/>
            <person name="Inagaki F."/>
            <person name="Takami H."/>
        </authorList>
    </citation>
    <scope>NUCLEOTIDE SEQUENCE</scope>
    <source>
        <strain evidence="1">Expedition CK06-06</strain>
    </source>
</reference>
<dbReference type="PROSITE" id="PS51257">
    <property type="entry name" value="PROKAR_LIPOPROTEIN"/>
    <property type="match status" value="1"/>
</dbReference>
<name>X1S143_9ZZZZ</name>
<sequence length="96" mass="11143">MRKRKFMRKGKFCVLMLSWLIVAALVLASCGPVAPGEQEEGEKMDQWTIDKARDWYLTQPWLVGCNFLPSTAVNQLEMWQADTYDAETIDRELSWV</sequence>
<protein>
    <submittedName>
        <fullName evidence="1">Uncharacterized protein</fullName>
    </submittedName>
</protein>
<dbReference type="EMBL" id="BARW01003615">
    <property type="protein sequence ID" value="GAI69170.1"/>
    <property type="molecule type" value="Genomic_DNA"/>
</dbReference>
<evidence type="ECO:0000313" key="1">
    <source>
        <dbReference type="EMBL" id="GAI69170.1"/>
    </source>
</evidence>
<dbReference type="AlphaFoldDB" id="X1S143"/>
<organism evidence="1">
    <name type="scientific">marine sediment metagenome</name>
    <dbReference type="NCBI Taxonomy" id="412755"/>
    <lineage>
        <taxon>unclassified sequences</taxon>
        <taxon>metagenomes</taxon>
        <taxon>ecological metagenomes</taxon>
    </lineage>
</organism>
<gene>
    <name evidence="1" type="ORF">S12H4_09071</name>
</gene>